<feature type="transmembrane region" description="Helical" evidence="2">
    <location>
        <begin position="97"/>
        <end position="117"/>
    </location>
</feature>
<protein>
    <submittedName>
        <fullName evidence="4">CAAD domain-containing protein</fullName>
    </submittedName>
</protein>
<dbReference type="PANTHER" id="PTHR33222:SF4">
    <property type="entry name" value="PROTEIN CURVATURE THYLAKOID 1A, CHLOROPLASTIC"/>
    <property type="match status" value="1"/>
</dbReference>
<evidence type="ECO:0000256" key="2">
    <source>
        <dbReference type="SAM" id="Phobius"/>
    </source>
</evidence>
<dbReference type="GO" id="GO:0009579">
    <property type="term" value="C:thylakoid"/>
    <property type="evidence" value="ECO:0007669"/>
    <property type="project" value="InterPro"/>
</dbReference>
<name>A0A926VB93_9CYAN</name>
<keyword evidence="2" id="KW-1133">Transmembrane helix</keyword>
<gene>
    <name evidence="4" type="ORF">H6G03_06175</name>
</gene>
<dbReference type="InterPro" id="IPR033344">
    <property type="entry name" value="CURT1"/>
</dbReference>
<organism evidence="4 5">
    <name type="scientific">Aerosakkonema funiforme FACHB-1375</name>
    <dbReference type="NCBI Taxonomy" id="2949571"/>
    <lineage>
        <taxon>Bacteria</taxon>
        <taxon>Bacillati</taxon>
        <taxon>Cyanobacteriota</taxon>
        <taxon>Cyanophyceae</taxon>
        <taxon>Oscillatoriophycideae</taxon>
        <taxon>Aerosakkonematales</taxon>
        <taxon>Aerosakkonemataceae</taxon>
        <taxon>Aerosakkonema</taxon>
    </lineage>
</organism>
<reference evidence="4" key="1">
    <citation type="journal article" date="2015" name="ISME J.">
        <title>Draft Genome Sequence of Streptomyces incarnatus NRRL8089, which Produces the Nucleoside Antibiotic Sinefungin.</title>
        <authorList>
            <person name="Oshima K."/>
            <person name="Hattori M."/>
            <person name="Shimizu H."/>
            <person name="Fukuda K."/>
            <person name="Nemoto M."/>
            <person name="Inagaki K."/>
            <person name="Tamura T."/>
        </authorList>
    </citation>
    <scope>NUCLEOTIDE SEQUENCE</scope>
    <source>
        <strain evidence="4">FACHB-1375</strain>
    </source>
</reference>
<comment type="caution">
    <text evidence="4">The sequence shown here is derived from an EMBL/GenBank/DDBJ whole genome shotgun (WGS) entry which is preliminary data.</text>
</comment>
<evidence type="ECO:0000259" key="3">
    <source>
        <dbReference type="Pfam" id="PF14159"/>
    </source>
</evidence>
<reference evidence="4" key="2">
    <citation type="submission" date="2020-08" db="EMBL/GenBank/DDBJ databases">
        <authorList>
            <person name="Chen M."/>
            <person name="Teng W."/>
            <person name="Zhao L."/>
            <person name="Hu C."/>
            <person name="Zhou Y."/>
            <person name="Han B."/>
            <person name="Song L."/>
            <person name="Shu W."/>
        </authorList>
    </citation>
    <scope>NUCLEOTIDE SEQUENCE</scope>
    <source>
        <strain evidence="4">FACHB-1375</strain>
    </source>
</reference>
<dbReference type="Proteomes" id="UP000641646">
    <property type="component" value="Unassembled WGS sequence"/>
</dbReference>
<feature type="transmembrane region" description="Helical" evidence="2">
    <location>
        <begin position="71"/>
        <end position="91"/>
    </location>
</feature>
<keyword evidence="5" id="KW-1185">Reference proteome</keyword>
<keyword evidence="2" id="KW-0812">Transmembrane</keyword>
<dbReference type="GO" id="GO:0016020">
    <property type="term" value="C:membrane"/>
    <property type="evidence" value="ECO:0007669"/>
    <property type="project" value="UniProtKB-SubCell"/>
</dbReference>
<dbReference type="EMBL" id="JACJPW010000011">
    <property type="protein sequence ID" value="MBD2180691.1"/>
    <property type="molecule type" value="Genomic_DNA"/>
</dbReference>
<dbReference type="AlphaFoldDB" id="A0A926VB93"/>
<accession>A0A926VB93</accession>
<sequence length="150" mass="16617">METKQPQVQQTDTPKVEVTVQGTDTAPLAKLPPADSSANVQWQEYWDQFVLYLSNLQDYLGVFFVKYQKPLVAVGLIVAAFVSVKVTLAVLEALNDIPLLSPFFELVGIGYSGWFVYRYLLKASSRQELTEELNTLKNQVLGGSSGNVGK</sequence>
<dbReference type="RefSeq" id="WP_190463156.1">
    <property type="nucleotide sequence ID" value="NZ_JACJPW010000011.1"/>
</dbReference>
<evidence type="ECO:0000256" key="1">
    <source>
        <dbReference type="ARBA" id="ARBA00004141"/>
    </source>
</evidence>
<dbReference type="PANTHER" id="PTHR33222">
    <property type="match status" value="1"/>
</dbReference>
<comment type="subcellular location">
    <subcellularLocation>
        <location evidence="1">Membrane</location>
        <topology evidence="1">Multi-pass membrane protein</topology>
    </subcellularLocation>
</comment>
<evidence type="ECO:0000313" key="4">
    <source>
        <dbReference type="EMBL" id="MBD2180691.1"/>
    </source>
</evidence>
<dbReference type="Pfam" id="PF14159">
    <property type="entry name" value="CAAD"/>
    <property type="match status" value="1"/>
</dbReference>
<proteinExistence type="predicted"/>
<evidence type="ECO:0000313" key="5">
    <source>
        <dbReference type="Proteomes" id="UP000641646"/>
    </source>
</evidence>
<keyword evidence="2" id="KW-0472">Membrane</keyword>
<dbReference type="InterPro" id="IPR025564">
    <property type="entry name" value="CAAD_dom"/>
</dbReference>
<feature type="domain" description="Cyanobacterial aminoacyl-tRNA synthetase CAAD" evidence="3">
    <location>
        <begin position="59"/>
        <end position="142"/>
    </location>
</feature>